<name>A0A7L9U8J3_9BURK</name>
<organism evidence="6 7">
    <name type="scientific">Massilia litorea</name>
    <dbReference type="NCBI Taxonomy" id="2769491"/>
    <lineage>
        <taxon>Bacteria</taxon>
        <taxon>Pseudomonadati</taxon>
        <taxon>Pseudomonadota</taxon>
        <taxon>Betaproteobacteria</taxon>
        <taxon>Burkholderiales</taxon>
        <taxon>Oxalobacteraceae</taxon>
        <taxon>Telluria group</taxon>
        <taxon>Massilia</taxon>
    </lineage>
</organism>
<gene>
    <name evidence="6" type="ORF">LPB04_07780</name>
</gene>
<dbReference type="Proteomes" id="UP000593875">
    <property type="component" value="Chromosome"/>
</dbReference>
<dbReference type="GO" id="GO:0016788">
    <property type="term" value="F:hydrolase activity, acting on ester bonds"/>
    <property type="evidence" value="ECO:0007669"/>
    <property type="project" value="InterPro"/>
</dbReference>
<evidence type="ECO:0000313" key="6">
    <source>
        <dbReference type="EMBL" id="QOL51160.1"/>
    </source>
</evidence>
<accession>A0A7L9U8J3</accession>
<dbReference type="PANTHER" id="PTHR37326">
    <property type="entry name" value="BLL3975 PROTEIN"/>
    <property type="match status" value="1"/>
</dbReference>
<keyword evidence="4" id="KW-0862">Zinc</keyword>
<dbReference type="EMBL" id="CP062941">
    <property type="protein sequence ID" value="QOL51160.1"/>
    <property type="molecule type" value="Genomic_DNA"/>
</dbReference>
<dbReference type="PANTHER" id="PTHR37326:SF1">
    <property type="entry name" value="BLL3975 PROTEIN"/>
    <property type="match status" value="1"/>
</dbReference>
<sequence length="372" mass="39918">MHSTKHPIAIEDNVATFQLTSFHYGTPGHGKKVYIQASLHADEVPAMLVAHFLRQELDRLDAEGRVKGEIILVPAANPIGLSQTIHGTPFGRYDLSTGVNFNRAYKHVASDLKKSLEGKLGTDAQANVALIRAHARQSLEEWAPTTSGGLLKKTLLSMAIDADIMLDLHCDNEAVLHMYAGEPLADAVQPLATLMGARALLLARESGGEPFDEACSRLWWDLAEHFGPEVAIPPAGVAITVELRGENDVRYELAKRDAEALLQYLARNGVLDLPITPLPEARCAPTPLEAVEPLSAPHAGVLVFLKTLGDKVEAGEAVAEIVNPVSGQVTPVRAKHAGVLFASTAHRHLLRGMHVCKIAGTTAFRAGNLLGS</sequence>
<evidence type="ECO:0000313" key="7">
    <source>
        <dbReference type="Proteomes" id="UP000593875"/>
    </source>
</evidence>
<protein>
    <submittedName>
        <fullName evidence="6">Succinylglutamate desuccinylase/aspartoacylase family protein</fullName>
    </submittedName>
</protein>
<dbReference type="CDD" id="cd06250">
    <property type="entry name" value="M14_PaAOTO_like"/>
    <property type="match status" value="1"/>
</dbReference>
<dbReference type="GO" id="GO:0046872">
    <property type="term" value="F:metal ion binding"/>
    <property type="evidence" value="ECO:0007669"/>
    <property type="project" value="UniProtKB-KW"/>
</dbReference>
<dbReference type="InterPro" id="IPR053138">
    <property type="entry name" value="N-alpha-Ac-DABA_deacetylase"/>
</dbReference>
<evidence type="ECO:0000256" key="2">
    <source>
        <dbReference type="ARBA" id="ARBA00022723"/>
    </source>
</evidence>
<evidence type="ECO:0000256" key="1">
    <source>
        <dbReference type="ARBA" id="ARBA00001947"/>
    </source>
</evidence>
<dbReference type="SUPFAM" id="SSF53187">
    <property type="entry name" value="Zn-dependent exopeptidases"/>
    <property type="match status" value="1"/>
</dbReference>
<dbReference type="Pfam" id="PF24827">
    <property type="entry name" value="AstE_AspA_cat"/>
    <property type="match status" value="1"/>
</dbReference>
<reference evidence="6 7" key="1">
    <citation type="submission" date="2020-10" db="EMBL/GenBank/DDBJ databases">
        <title>Genome sequencing of Massilia sp. LPB0304.</title>
        <authorList>
            <person name="Kim J."/>
        </authorList>
    </citation>
    <scope>NUCLEOTIDE SEQUENCE [LARGE SCALE GENOMIC DNA]</scope>
    <source>
        <strain evidence="6 7">LPB0304</strain>
    </source>
</reference>
<dbReference type="RefSeq" id="WP_193688138.1">
    <property type="nucleotide sequence ID" value="NZ_CP062941.1"/>
</dbReference>
<evidence type="ECO:0000256" key="4">
    <source>
        <dbReference type="ARBA" id="ARBA00022833"/>
    </source>
</evidence>
<dbReference type="AlphaFoldDB" id="A0A7L9U8J3"/>
<evidence type="ECO:0000259" key="5">
    <source>
        <dbReference type="Pfam" id="PF24827"/>
    </source>
</evidence>
<keyword evidence="7" id="KW-1185">Reference proteome</keyword>
<keyword evidence="2" id="KW-0479">Metal-binding</keyword>
<comment type="cofactor">
    <cofactor evidence="1">
        <name>Zn(2+)</name>
        <dbReference type="ChEBI" id="CHEBI:29105"/>
    </cofactor>
</comment>
<dbReference type="KEGG" id="mlir:LPB04_07780"/>
<proteinExistence type="predicted"/>
<evidence type="ECO:0000256" key="3">
    <source>
        <dbReference type="ARBA" id="ARBA00022801"/>
    </source>
</evidence>
<dbReference type="InterPro" id="IPR055438">
    <property type="entry name" value="AstE_AspA_cat"/>
</dbReference>
<dbReference type="Gene3D" id="3.40.630.10">
    <property type="entry name" value="Zn peptidases"/>
    <property type="match status" value="1"/>
</dbReference>
<feature type="domain" description="Succinylglutamate desuccinylase/Aspartoacylase catalytic" evidence="5">
    <location>
        <begin position="30"/>
        <end position="264"/>
    </location>
</feature>
<keyword evidence="3" id="KW-0378">Hydrolase</keyword>